<dbReference type="GO" id="GO:0005829">
    <property type="term" value="C:cytosol"/>
    <property type="evidence" value="ECO:0007669"/>
    <property type="project" value="TreeGrafter"/>
</dbReference>
<dbReference type="GO" id="GO:0051082">
    <property type="term" value="F:unfolded protein binding"/>
    <property type="evidence" value="ECO:0007669"/>
    <property type="project" value="InterPro"/>
</dbReference>
<evidence type="ECO:0000313" key="5">
    <source>
        <dbReference type="EMBL" id="PVX51128.1"/>
    </source>
</evidence>
<dbReference type="EMBL" id="QENY01000016">
    <property type="protein sequence ID" value="PVX51128.1"/>
    <property type="molecule type" value="Genomic_DNA"/>
</dbReference>
<evidence type="ECO:0000256" key="3">
    <source>
        <dbReference type="SAM" id="Coils"/>
    </source>
</evidence>
<dbReference type="PANTHER" id="PTHR35089:SF1">
    <property type="entry name" value="CHAPERONE PROTEIN SKP"/>
    <property type="match status" value="1"/>
</dbReference>
<dbReference type="OrthoDB" id="1524711at2"/>
<dbReference type="AlphaFoldDB" id="A0A2U0U340"/>
<evidence type="ECO:0000256" key="4">
    <source>
        <dbReference type="SAM" id="SignalP"/>
    </source>
</evidence>
<keyword evidence="3" id="KW-0175">Coiled coil</keyword>
<feature type="chain" id="PRO_5015575936" evidence="4">
    <location>
        <begin position="19"/>
        <end position="164"/>
    </location>
</feature>
<proteinExistence type="inferred from homology"/>
<dbReference type="RefSeq" id="WP_116616957.1">
    <property type="nucleotide sequence ID" value="NZ_CAMYAR010000001.1"/>
</dbReference>
<reference evidence="5 6" key="1">
    <citation type="submission" date="2018-05" db="EMBL/GenBank/DDBJ databases">
        <title>Genomic Encyclopedia of Type Strains, Phase IV (KMG-IV): sequencing the most valuable type-strain genomes for metagenomic binning, comparative biology and taxonomic classification.</title>
        <authorList>
            <person name="Goeker M."/>
        </authorList>
    </citation>
    <scope>NUCLEOTIDE SEQUENCE [LARGE SCALE GENOMIC DNA]</scope>
    <source>
        <strain evidence="5 6">DSM 100333</strain>
    </source>
</reference>
<dbReference type="InterPro" id="IPR005632">
    <property type="entry name" value="Chaperone_Skp"/>
</dbReference>
<accession>A0A2U0U340</accession>
<feature type="signal peptide" evidence="4">
    <location>
        <begin position="1"/>
        <end position="18"/>
    </location>
</feature>
<dbReference type="Pfam" id="PF03938">
    <property type="entry name" value="OmpH"/>
    <property type="match status" value="1"/>
</dbReference>
<name>A0A2U0U340_9BACT</name>
<dbReference type="Proteomes" id="UP000245870">
    <property type="component" value="Unassembled WGS sequence"/>
</dbReference>
<gene>
    <name evidence="5" type="ORF">C7379_11634</name>
</gene>
<dbReference type="InterPro" id="IPR024930">
    <property type="entry name" value="Skp_dom_sf"/>
</dbReference>
<dbReference type="SUPFAM" id="SSF111384">
    <property type="entry name" value="OmpH-like"/>
    <property type="match status" value="1"/>
</dbReference>
<comment type="similarity">
    <text evidence="1">Belongs to the Skp family.</text>
</comment>
<organism evidence="5 6">
    <name type="scientific">Hallella colorans</name>
    <dbReference type="NCBI Taxonomy" id="1703337"/>
    <lineage>
        <taxon>Bacteria</taxon>
        <taxon>Pseudomonadati</taxon>
        <taxon>Bacteroidota</taxon>
        <taxon>Bacteroidia</taxon>
        <taxon>Bacteroidales</taxon>
        <taxon>Prevotellaceae</taxon>
        <taxon>Hallella</taxon>
    </lineage>
</organism>
<comment type="caution">
    <text evidence="5">The sequence shown here is derived from an EMBL/GenBank/DDBJ whole genome shotgun (WGS) entry which is preliminary data.</text>
</comment>
<keyword evidence="6" id="KW-1185">Reference proteome</keyword>
<sequence>MKKLILMLMLMAPLATFAQKFGKVNTNTIMQALPEISKINGELEATAKQYENELKTMQDELQRQAEAYDKGKSTMNATAQKSKEQELQQLYQKYQQTQMDNQKALQKAQQDKMQPIINKVRSAIENVGKTGGYTYIFEEGVAIYTGTNVEDVTSKVQAELTKMK</sequence>
<evidence type="ECO:0000313" key="6">
    <source>
        <dbReference type="Proteomes" id="UP000245870"/>
    </source>
</evidence>
<protein>
    <submittedName>
        <fullName evidence="5">Periplasmic chaperone for outer membrane proteins Skp</fullName>
    </submittedName>
</protein>
<evidence type="ECO:0000256" key="2">
    <source>
        <dbReference type="ARBA" id="ARBA00022729"/>
    </source>
</evidence>
<evidence type="ECO:0000256" key="1">
    <source>
        <dbReference type="ARBA" id="ARBA00009091"/>
    </source>
</evidence>
<feature type="coiled-coil region" evidence="3">
    <location>
        <begin position="40"/>
        <end position="107"/>
    </location>
</feature>
<dbReference type="SMART" id="SM00935">
    <property type="entry name" value="OmpH"/>
    <property type="match status" value="1"/>
</dbReference>
<keyword evidence="2 4" id="KW-0732">Signal</keyword>
<dbReference type="GO" id="GO:0050821">
    <property type="term" value="P:protein stabilization"/>
    <property type="evidence" value="ECO:0007669"/>
    <property type="project" value="TreeGrafter"/>
</dbReference>
<dbReference type="Gene3D" id="3.30.910.20">
    <property type="entry name" value="Skp domain"/>
    <property type="match status" value="1"/>
</dbReference>
<dbReference type="PANTHER" id="PTHR35089">
    <property type="entry name" value="CHAPERONE PROTEIN SKP"/>
    <property type="match status" value="1"/>
</dbReference>